<dbReference type="InterPro" id="IPR003821">
    <property type="entry name" value="DXP_reductoisomerase"/>
</dbReference>
<feature type="binding site" evidence="9">
    <location>
        <position position="41"/>
    </location>
    <ligand>
        <name>NADPH</name>
        <dbReference type="ChEBI" id="CHEBI:57783"/>
    </ligand>
</feature>
<evidence type="ECO:0000259" key="12">
    <source>
        <dbReference type="Pfam" id="PF13288"/>
    </source>
</evidence>
<keyword evidence="4 9" id="KW-0521">NADP</keyword>
<feature type="binding site" evidence="9">
    <location>
        <position position="155"/>
    </location>
    <ligand>
        <name>Mn(2+)</name>
        <dbReference type="ChEBI" id="CHEBI:29035"/>
    </ligand>
</feature>
<dbReference type="Pfam" id="PF13288">
    <property type="entry name" value="DXPR_C"/>
    <property type="match status" value="1"/>
</dbReference>
<feature type="binding site" evidence="9">
    <location>
        <position position="218"/>
    </location>
    <ligand>
        <name>1-deoxy-D-xylulose 5-phosphate</name>
        <dbReference type="ChEBI" id="CHEBI:57792"/>
    </ligand>
</feature>
<dbReference type="HAMAP" id="MF_00183">
    <property type="entry name" value="DXP_reductoisom"/>
    <property type="match status" value="1"/>
</dbReference>
<feature type="binding site" evidence="9">
    <location>
        <position position="156"/>
    </location>
    <ligand>
        <name>1-deoxy-D-xylulose 5-phosphate</name>
        <dbReference type="ChEBI" id="CHEBI:57792"/>
    </ligand>
</feature>
<dbReference type="SUPFAM" id="SSF55347">
    <property type="entry name" value="Glyceraldehyde-3-phosphate dehydrogenase-like, C-terminal domain"/>
    <property type="match status" value="1"/>
</dbReference>
<keyword evidence="14" id="KW-1185">Reference proteome</keyword>
<comment type="function">
    <text evidence="9">Catalyzes the NADPH-dependent rearrangement and reduction of 1-deoxy-D-xylulose-5-phosphate (DXP) to 2-C-methyl-D-erythritol 4-phosphate (MEP).</text>
</comment>
<dbReference type="EC" id="1.1.1.267" evidence="9"/>
<feature type="binding site" evidence="9">
    <location>
        <position position="17"/>
    </location>
    <ligand>
        <name>NADPH</name>
        <dbReference type="ChEBI" id="CHEBI:57783"/>
    </ligand>
</feature>
<protein>
    <recommendedName>
        <fullName evidence="9">1-deoxy-D-xylulose 5-phosphate reductoisomerase</fullName>
        <shortName evidence="9">DXP reductoisomerase</shortName>
        <ecNumber evidence="9">1.1.1.267</ecNumber>
    </recommendedName>
    <alternativeName>
        <fullName evidence="9">1-deoxyxylulose-5-phosphate reductoisomerase</fullName>
    </alternativeName>
    <alternativeName>
        <fullName evidence="9">2-C-methyl-D-erythritol 4-phosphate synthase</fullName>
    </alternativeName>
</protein>
<dbReference type="PANTHER" id="PTHR30525:SF0">
    <property type="entry name" value="1-DEOXY-D-XYLULOSE 5-PHOSPHATE REDUCTOISOMERASE, CHLOROPLASTIC"/>
    <property type="match status" value="1"/>
</dbReference>
<feature type="binding site" evidence="9">
    <location>
        <position position="16"/>
    </location>
    <ligand>
        <name>NADPH</name>
        <dbReference type="ChEBI" id="CHEBI:57783"/>
    </ligand>
</feature>
<feature type="binding site" evidence="9">
    <location>
        <position position="18"/>
    </location>
    <ligand>
        <name>NADPH</name>
        <dbReference type="ChEBI" id="CHEBI:57783"/>
    </ligand>
</feature>
<dbReference type="NCBIfam" id="NF009114">
    <property type="entry name" value="PRK12464.1"/>
    <property type="match status" value="1"/>
</dbReference>
<feature type="binding site" evidence="9">
    <location>
        <position position="236"/>
    </location>
    <ligand>
        <name>1-deoxy-D-xylulose 5-phosphate</name>
        <dbReference type="ChEBI" id="CHEBI:57792"/>
    </ligand>
</feature>
<dbReference type="PIRSF" id="PIRSF006205">
    <property type="entry name" value="Dxp_reductismrs"/>
    <property type="match status" value="1"/>
</dbReference>
<keyword evidence="7 9" id="KW-0414">Isoprene biosynthesis</keyword>
<feature type="binding site" evidence="9">
    <location>
        <position position="237"/>
    </location>
    <ligand>
        <name>1-deoxy-D-xylulose 5-phosphate</name>
        <dbReference type="ChEBI" id="CHEBI:57792"/>
    </ligand>
</feature>
<dbReference type="InterPro" id="IPR036291">
    <property type="entry name" value="NAD(P)-bd_dom_sf"/>
</dbReference>
<evidence type="ECO:0000256" key="1">
    <source>
        <dbReference type="ARBA" id="ARBA00005094"/>
    </source>
</evidence>
<evidence type="ECO:0000256" key="2">
    <source>
        <dbReference type="ARBA" id="ARBA00006825"/>
    </source>
</evidence>
<dbReference type="SUPFAM" id="SSF69055">
    <property type="entry name" value="1-deoxy-D-xylulose-5-phosphate reductoisomerase, C-terminal domain"/>
    <property type="match status" value="1"/>
</dbReference>
<evidence type="ECO:0000256" key="6">
    <source>
        <dbReference type="ARBA" id="ARBA00023211"/>
    </source>
</evidence>
<dbReference type="Pfam" id="PF08436">
    <property type="entry name" value="DXP_redisom_C"/>
    <property type="match status" value="1"/>
</dbReference>
<feature type="binding site" evidence="9">
    <location>
        <position position="240"/>
    </location>
    <ligand>
        <name>Mn(2+)</name>
        <dbReference type="ChEBI" id="CHEBI:29035"/>
    </ligand>
</feature>
<evidence type="ECO:0000256" key="7">
    <source>
        <dbReference type="ARBA" id="ARBA00023229"/>
    </source>
</evidence>
<keyword evidence="5 9" id="KW-0560">Oxidoreductase</keyword>
<reference evidence="14" key="1">
    <citation type="journal article" date="2019" name="Int. J. Syst. Evol. Microbiol.">
        <title>The Global Catalogue of Microorganisms (GCM) 10K type strain sequencing project: providing services to taxonomists for standard genome sequencing and annotation.</title>
        <authorList>
            <consortium name="The Broad Institute Genomics Platform"/>
            <consortium name="The Broad Institute Genome Sequencing Center for Infectious Disease"/>
            <person name="Wu L."/>
            <person name="Ma J."/>
        </authorList>
    </citation>
    <scope>NUCLEOTIDE SEQUENCE [LARGE SCALE GENOMIC DNA]</scope>
    <source>
        <strain evidence="14">KCTC 42211</strain>
    </source>
</reference>
<sequence length="408" mass="41866">MPASAIQSVAVLGATGSIGTSALDVVARHPDRLRASVLAAGRNVGALLDLCRAHRPDHAAIADPAGYQDLRDGLAAAGLATRAHAGMDAITELAAGDTCQTVVAAIVGAAGLDSTLAAARAGKRLLLANKESLVLAGELLMDAARDGGACIVPIDSEHNAIFQCLPEAGARDQEPGAGEGCGRHDGLLRIILTASGGPFRGRGRTELGDVTPAQAIAHPKWSMGPKISVDSATLMNKGLEVIEAHHLFGLPGERIDVLVHPQSLVHSLVEFIDGSTLAQLGLPDMRTALAVGFGWPQRIESGVAGLDLLAHGRLDFEAPDTDAFPCLRLAYAALAAGGTAPATLNAANEVAVSSFLQGRIGFLSIPALVEQTLAALPTAPAASLEALRDADARARDCATRLSSRIRAN</sequence>
<feature type="binding site" evidence="9">
    <location>
        <position position="130"/>
    </location>
    <ligand>
        <name>1-deoxy-D-xylulose 5-phosphate</name>
        <dbReference type="ChEBI" id="CHEBI:57792"/>
    </ligand>
</feature>
<organism evidence="13 14">
    <name type="scientific">Luteimonas notoginsengisoli</name>
    <dbReference type="NCBI Taxonomy" id="1578200"/>
    <lineage>
        <taxon>Bacteria</taxon>
        <taxon>Pseudomonadati</taxon>
        <taxon>Pseudomonadota</taxon>
        <taxon>Gammaproteobacteria</taxon>
        <taxon>Lysobacterales</taxon>
        <taxon>Lysobacteraceae</taxon>
        <taxon>Luteimonas</taxon>
    </lineage>
</organism>
<dbReference type="NCBIfam" id="TIGR00243">
    <property type="entry name" value="Dxr"/>
    <property type="match status" value="1"/>
</dbReference>
<evidence type="ECO:0000313" key="14">
    <source>
        <dbReference type="Proteomes" id="UP001595724"/>
    </source>
</evidence>
<feature type="binding site" evidence="9">
    <location>
        <position position="240"/>
    </location>
    <ligand>
        <name>1-deoxy-D-xylulose 5-phosphate</name>
        <dbReference type="ChEBI" id="CHEBI:57792"/>
    </ligand>
</feature>
<proteinExistence type="inferred from homology"/>
<comment type="catalytic activity">
    <reaction evidence="8">
        <text>2-C-methyl-D-erythritol 4-phosphate + NADP(+) = 1-deoxy-D-xylulose 5-phosphate + NADPH + H(+)</text>
        <dbReference type="Rhea" id="RHEA:13717"/>
        <dbReference type="ChEBI" id="CHEBI:15378"/>
        <dbReference type="ChEBI" id="CHEBI:57783"/>
        <dbReference type="ChEBI" id="CHEBI:57792"/>
        <dbReference type="ChEBI" id="CHEBI:58262"/>
        <dbReference type="ChEBI" id="CHEBI:58349"/>
        <dbReference type="EC" id="1.1.1.267"/>
    </reaction>
    <physiologicalReaction direction="right-to-left" evidence="8">
        <dbReference type="Rhea" id="RHEA:13719"/>
    </physiologicalReaction>
</comment>
<dbReference type="InterPro" id="IPR026877">
    <property type="entry name" value="DXPR_C"/>
</dbReference>
<feature type="binding site" evidence="9">
    <location>
        <position position="131"/>
    </location>
    <ligand>
        <name>NADPH</name>
        <dbReference type="ChEBI" id="CHEBI:57783"/>
    </ligand>
</feature>
<dbReference type="GO" id="GO:0030604">
    <property type="term" value="F:1-deoxy-D-xylulose-5-phosphate reductoisomerase activity"/>
    <property type="evidence" value="ECO:0007669"/>
    <property type="project" value="UniProtKB-EC"/>
</dbReference>
<gene>
    <name evidence="9" type="primary">dxr</name>
    <name evidence="13" type="ORF">ACFOM9_03510</name>
</gene>
<evidence type="ECO:0000259" key="11">
    <source>
        <dbReference type="Pfam" id="PF08436"/>
    </source>
</evidence>
<dbReference type="InterPro" id="IPR036169">
    <property type="entry name" value="DXPR_C_sf"/>
</dbReference>
<dbReference type="Pfam" id="PF02670">
    <property type="entry name" value="DXP_reductoisom"/>
    <property type="match status" value="1"/>
</dbReference>
<dbReference type="Gene3D" id="1.10.1740.10">
    <property type="match status" value="1"/>
</dbReference>
<dbReference type="EMBL" id="JBHRYF010000001">
    <property type="protein sequence ID" value="MFC3659147.1"/>
    <property type="molecule type" value="Genomic_DNA"/>
</dbReference>
<feature type="domain" description="1-deoxy-D-xylulose 5-phosphate reductoisomerase N-terminal" evidence="10">
    <location>
        <begin position="9"/>
        <end position="137"/>
    </location>
</feature>
<accession>A0ABV7UQE0</accession>
<feature type="domain" description="1-deoxy-D-xylulose 5-phosphate reductoisomerase C-terminal" evidence="11">
    <location>
        <begin position="151"/>
        <end position="248"/>
    </location>
</feature>
<feature type="binding site" evidence="9">
    <location>
        <position position="157"/>
    </location>
    <ligand>
        <name>Mn(2+)</name>
        <dbReference type="ChEBI" id="CHEBI:29035"/>
    </ligand>
</feature>
<dbReference type="Proteomes" id="UP001595724">
    <property type="component" value="Unassembled WGS sequence"/>
</dbReference>
<feature type="binding site" evidence="9">
    <location>
        <position position="224"/>
    </location>
    <ligand>
        <name>NADPH</name>
        <dbReference type="ChEBI" id="CHEBI:57783"/>
    </ligand>
</feature>
<feature type="binding site" evidence="9">
    <location>
        <position position="129"/>
    </location>
    <ligand>
        <name>NADPH</name>
        <dbReference type="ChEBI" id="CHEBI:57783"/>
    </ligand>
</feature>
<name>A0ABV7UQE0_9GAMM</name>
<comment type="pathway">
    <text evidence="1 9">Isoprenoid biosynthesis; isopentenyl diphosphate biosynthesis via DXP pathway; isopentenyl diphosphate from 1-deoxy-D-xylulose 5-phosphate: step 1/6.</text>
</comment>
<keyword evidence="9" id="KW-0460">Magnesium</keyword>
<feature type="binding site" evidence="9">
    <location>
        <position position="195"/>
    </location>
    <ligand>
        <name>1-deoxy-D-xylulose 5-phosphate</name>
        <dbReference type="ChEBI" id="CHEBI:57792"/>
    </ligand>
</feature>
<feature type="binding site" evidence="9">
    <location>
        <position position="231"/>
    </location>
    <ligand>
        <name>1-deoxy-D-xylulose 5-phosphate</name>
        <dbReference type="ChEBI" id="CHEBI:57792"/>
    </ligand>
</feature>
<dbReference type="InterPro" id="IPR013512">
    <property type="entry name" value="DXP_reductoisomerase_N"/>
</dbReference>
<dbReference type="RefSeq" id="WP_386706217.1">
    <property type="nucleotide sequence ID" value="NZ_JBHRYF010000001.1"/>
</dbReference>
<evidence type="ECO:0000256" key="5">
    <source>
        <dbReference type="ARBA" id="ARBA00023002"/>
    </source>
</evidence>
<comment type="cofactor">
    <cofactor evidence="9">
        <name>Mg(2+)</name>
        <dbReference type="ChEBI" id="CHEBI:18420"/>
    </cofactor>
    <cofactor evidence="9">
        <name>Mn(2+)</name>
        <dbReference type="ChEBI" id="CHEBI:29035"/>
    </cofactor>
</comment>
<evidence type="ECO:0000256" key="4">
    <source>
        <dbReference type="ARBA" id="ARBA00022857"/>
    </source>
</evidence>
<evidence type="ECO:0000256" key="8">
    <source>
        <dbReference type="ARBA" id="ARBA00048543"/>
    </source>
</evidence>
<feature type="binding site" evidence="9">
    <location>
        <position position="15"/>
    </location>
    <ligand>
        <name>NADPH</name>
        <dbReference type="ChEBI" id="CHEBI:57783"/>
    </ligand>
</feature>
<comment type="similarity">
    <text evidence="2 9">Belongs to the DXR family.</text>
</comment>
<dbReference type="InterPro" id="IPR013644">
    <property type="entry name" value="DXP_reductoisomerase_C"/>
</dbReference>
<keyword evidence="6 9" id="KW-0464">Manganese</keyword>
<evidence type="ECO:0000313" key="13">
    <source>
        <dbReference type="EMBL" id="MFC3659147.1"/>
    </source>
</evidence>
<evidence type="ECO:0000256" key="3">
    <source>
        <dbReference type="ARBA" id="ARBA00022723"/>
    </source>
</evidence>
<evidence type="ECO:0000259" key="10">
    <source>
        <dbReference type="Pfam" id="PF02670"/>
    </source>
</evidence>
<dbReference type="Gene3D" id="3.40.50.720">
    <property type="entry name" value="NAD(P)-binding Rossmann-like Domain"/>
    <property type="match status" value="1"/>
</dbReference>
<evidence type="ECO:0000256" key="9">
    <source>
        <dbReference type="HAMAP-Rule" id="MF_00183"/>
    </source>
</evidence>
<feature type="binding site" evidence="9">
    <location>
        <position position="43"/>
    </location>
    <ligand>
        <name>NADPH</name>
        <dbReference type="ChEBI" id="CHEBI:57783"/>
    </ligand>
</feature>
<comment type="caution">
    <text evidence="13">The sequence shown here is derived from an EMBL/GenBank/DDBJ whole genome shotgun (WGS) entry which is preliminary data.</text>
</comment>
<feature type="binding site" evidence="9">
    <location>
        <position position="157"/>
    </location>
    <ligand>
        <name>1-deoxy-D-xylulose 5-phosphate</name>
        <dbReference type="ChEBI" id="CHEBI:57792"/>
    </ligand>
</feature>
<dbReference type="SUPFAM" id="SSF51735">
    <property type="entry name" value="NAD(P)-binding Rossmann-fold domains"/>
    <property type="match status" value="1"/>
</dbReference>
<dbReference type="PANTHER" id="PTHR30525">
    <property type="entry name" value="1-DEOXY-D-XYLULOSE 5-PHOSPHATE REDUCTOISOMERASE"/>
    <property type="match status" value="1"/>
</dbReference>
<feature type="domain" description="DXP reductoisomerase C-terminal" evidence="12">
    <location>
        <begin position="280"/>
        <end position="396"/>
    </location>
</feature>
<feature type="binding site" evidence="9">
    <location>
        <position position="42"/>
    </location>
    <ligand>
        <name>NADPH</name>
        <dbReference type="ChEBI" id="CHEBI:57783"/>
    </ligand>
</feature>
<keyword evidence="3 9" id="KW-0479">Metal-binding</keyword>